<evidence type="ECO:0000313" key="2">
    <source>
        <dbReference type="EMBL" id="MCW3172271.1"/>
    </source>
</evidence>
<name>A0ABT3I883_9GAMM</name>
<dbReference type="InterPro" id="IPR036465">
    <property type="entry name" value="vWFA_dom_sf"/>
</dbReference>
<proteinExistence type="predicted"/>
<dbReference type="PROSITE" id="PS51257">
    <property type="entry name" value="PROKAR_LIPOPROTEIN"/>
    <property type="match status" value="1"/>
</dbReference>
<gene>
    <name evidence="2" type="ORF">OHT75_07250</name>
</gene>
<dbReference type="Pfam" id="PF12450">
    <property type="entry name" value="vWF_A"/>
    <property type="match status" value="1"/>
</dbReference>
<dbReference type="PANTHER" id="PTHR10579">
    <property type="entry name" value="CALCIUM-ACTIVATED CHLORIDE CHANNEL REGULATOR"/>
    <property type="match status" value="1"/>
</dbReference>
<accession>A0ABT3I883</accession>
<dbReference type="SUPFAM" id="SSF53300">
    <property type="entry name" value="vWA-like"/>
    <property type="match status" value="1"/>
</dbReference>
<reference evidence="2" key="1">
    <citation type="submission" date="2022-10" db="EMBL/GenBank/DDBJ databases">
        <title>Shewanella flava sp. nov, isolated from the estuary of the Fenhe River into the Yellow River.</title>
        <authorList>
            <person name="Li Y."/>
        </authorList>
    </citation>
    <scope>NUCLEOTIDE SEQUENCE</scope>
    <source>
        <strain evidence="2">FYR11-62</strain>
    </source>
</reference>
<dbReference type="InterPro" id="IPR051266">
    <property type="entry name" value="CLCR"/>
</dbReference>
<protein>
    <submittedName>
        <fullName evidence="2">von Willebrand factor type A domain-containing protein</fullName>
    </submittedName>
</protein>
<comment type="caution">
    <text evidence="2">The sequence shown here is derived from an EMBL/GenBank/DDBJ whole genome shotgun (WGS) entry which is preliminary data.</text>
</comment>
<organism evidence="2 3">
    <name type="scientific">Shewanella subflava</name>
    <dbReference type="NCBI Taxonomy" id="2986476"/>
    <lineage>
        <taxon>Bacteria</taxon>
        <taxon>Pseudomonadati</taxon>
        <taxon>Pseudomonadota</taxon>
        <taxon>Gammaproteobacteria</taxon>
        <taxon>Alteromonadales</taxon>
        <taxon>Shewanellaceae</taxon>
        <taxon>Shewanella</taxon>
    </lineage>
</organism>
<dbReference type="Gene3D" id="3.40.50.410">
    <property type="entry name" value="von Willebrand factor, type A domain"/>
    <property type="match status" value="1"/>
</dbReference>
<dbReference type="InterPro" id="IPR022156">
    <property type="entry name" value="Uncharacterised_YfbK_N"/>
</dbReference>
<dbReference type="PROSITE" id="PS50234">
    <property type="entry name" value="VWFA"/>
    <property type="match status" value="1"/>
</dbReference>
<dbReference type="RefSeq" id="WP_264725829.1">
    <property type="nucleotide sequence ID" value="NZ_JAPDMX010000013.1"/>
</dbReference>
<feature type="domain" description="VWFA" evidence="1">
    <location>
        <begin position="207"/>
        <end position="389"/>
    </location>
</feature>
<dbReference type="PANTHER" id="PTHR10579:SF43">
    <property type="entry name" value="ZINC FINGER (C3HC4-TYPE RING FINGER) FAMILY PROTEIN"/>
    <property type="match status" value="1"/>
</dbReference>
<dbReference type="Proteomes" id="UP001163714">
    <property type="component" value="Unassembled WGS sequence"/>
</dbReference>
<dbReference type="SMART" id="SM00327">
    <property type="entry name" value="VWA"/>
    <property type="match status" value="1"/>
</dbReference>
<sequence>MKGYFQVVKLPLDLRAYRSIGLVCLALGLSACHQQTSIEDAHKPLLSANETTDSLPTDAVQVDAAVLLAEPSAEALAKPFAEHGLPRSITSLAVPTQQPGRFISYVPNGSRVAAETPVSTFSIDVDTASYATLRQHINLGLLPQRNSIRVEELVNYFNYNYPLPNINDAPFSLHTELAPSPYNQEATLLRIGVQGYKLMPEQIKARNLVFLIDVSGSMSSADKLPLLKQALMLLSSGLNAQDKISIVVYADGVRQVLDGVNGNAVQQIQQGLNSLEAGGGTNGGKGLALAYELAQKHFIEHGVNQVLLATDGDFNLGMSNHTELVNYVVQQRQSGVGLTTLGFGLGAATAQFNDGLLAQLAAKANGQYAYIDTLNEARKVLHDQLSQTLDIIAADVKIQIEFNPAIVAEYRLIGYESRQLHRQDFTNDKVDAAEIGAGQSVTALYELRYNQSTQLMNPPLRYKTTEVGKQPGALSQRQQFDSDEIAFLSLRYKPFHGGLLAASKSQLISQAILASSEHKHLQQASDDFRFAAAVAGFGQLVNHNHYVHNIDYDKLINLAAGAMANDPFGYRHEFLQLMRTTQLLVAQGTPQHGGFYDDADQRQYLQKAADGTYPMPKPITHGEQ</sequence>
<evidence type="ECO:0000259" key="1">
    <source>
        <dbReference type="PROSITE" id="PS50234"/>
    </source>
</evidence>
<dbReference type="EMBL" id="JAPDMX010000013">
    <property type="protein sequence ID" value="MCW3172271.1"/>
    <property type="molecule type" value="Genomic_DNA"/>
</dbReference>
<dbReference type="Pfam" id="PF12034">
    <property type="entry name" value="YfbK_C"/>
    <property type="match status" value="1"/>
</dbReference>
<dbReference type="Pfam" id="PF13519">
    <property type="entry name" value="VWA_2"/>
    <property type="match status" value="1"/>
</dbReference>
<dbReference type="InterPro" id="IPR002035">
    <property type="entry name" value="VWF_A"/>
</dbReference>
<evidence type="ECO:0000313" key="3">
    <source>
        <dbReference type="Proteomes" id="UP001163714"/>
    </source>
</evidence>
<keyword evidence="3" id="KW-1185">Reference proteome</keyword>
<dbReference type="InterPro" id="IPR021908">
    <property type="entry name" value="YfbK_C"/>
</dbReference>